<protein>
    <submittedName>
        <fullName evidence="2">DUF3267 domain-containing protein</fullName>
    </submittedName>
</protein>
<evidence type="ECO:0000313" key="2">
    <source>
        <dbReference type="EMBL" id="MCZ0702282.1"/>
    </source>
</evidence>
<keyword evidence="3" id="KW-1185">Reference proteome</keyword>
<dbReference type="EMBL" id="JAPRAT010000004">
    <property type="protein sequence ID" value="MCZ0702282.1"/>
    <property type="molecule type" value="Genomic_DNA"/>
</dbReference>
<keyword evidence="1" id="KW-0812">Transmembrane</keyword>
<sequence>MNLVWKGIYKSNDQLPVGELPEHAVKFKEPNTLKMLNLVASLFIIPVIMLVILAIIIKSMLWGISMEMVYINIWGILLALLMVLPHEFLHAMVFPRDKEVQLWVSPKALTAFVISTAPVSKHRFIFLSLLPNIVFGLIPLIVWVFMPEGLVITAIVFTFASVSLLFGIGDYLNVFNAVFQMPKGSIQQLSGMNSYWYIPNK</sequence>
<proteinExistence type="predicted"/>
<feature type="transmembrane region" description="Helical" evidence="1">
    <location>
        <begin position="151"/>
        <end position="172"/>
    </location>
</feature>
<organism evidence="2 3">
    <name type="scientific">Natronobacillus azotifigens</name>
    <dbReference type="NCBI Taxonomy" id="472978"/>
    <lineage>
        <taxon>Bacteria</taxon>
        <taxon>Bacillati</taxon>
        <taxon>Bacillota</taxon>
        <taxon>Bacilli</taxon>
        <taxon>Bacillales</taxon>
        <taxon>Bacillaceae</taxon>
        <taxon>Natronobacillus</taxon>
    </lineage>
</organism>
<evidence type="ECO:0000256" key="1">
    <source>
        <dbReference type="SAM" id="Phobius"/>
    </source>
</evidence>
<keyword evidence="1" id="KW-0472">Membrane</keyword>
<dbReference type="RefSeq" id="WP_268779049.1">
    <property type="nucleotide sequence ID" value="NZ_JAPRAT010000004.1"/>
</dbReference>
<feature type="transmembrane region" description="Helical" evidence="1">
    <location>
        <begin position="35"/>
        <end position="57"/>
    </location>
</feature>
<dbReference type="InterPro" id="IPR021683">
    <property type="entry name" value="DUF3267"/>
</dbReference>
<gene>
    <name evidence="2" type="ORF">OWO01_03530</name>
</gene>
<feature type="transmembrane region" description="Helical" evidence="1">
    <location>
        <begin position="69"/>
        <end position="88"/>
    </location>
</feature>
<keyword evidence="1" id="KW-1133">Transmembrane helix</keyword>
<dbReference type="Proteomes" id="UP001084197">
    <property type="component" value="Unassembled WGS sequence"/>
</dbReference>
<dbReference type="Pfam" id="PF11667">
    <property type="entry name" value="DUF3267"/>
    <property type="match status" value="1"/>
</dbReference>
<feature type="transmembrane region" description="Helical" evidence="1">
    <location>
        <begin position="124"/>
        <end position="145"/>
    </location>
</feature>
<reference evidence="2" key="1">
    <citation type="submission" date="2022-11" db="EMBL/GenBank/DDBJ databases">
        <title>WGS of Natronobacillus azotifigens 24KS-1, an anaerobic diazotrophic haloalkaliphile from soda-rich habitats.</title>
        <authorList>
            <person name="Sorokin D.Y."/>
            <person name="Merkel A.Y."/>
        </authorList>
    </citation>
    <scope>NUCLEOTIDE SEQUENCE</scope>
    <source>
        <strain evidence="2">24KS-1</strain>
    </source>
</reference>
<evidence type="ECO:0000313" key="3">
    <source>
        <dbReference type="Proteomes" id="UP001084197"/>
    </source>
</evidence>
<accession>A0A9J6R9C8</accession>
<dbReference type="AlphaFoldDB" id="A0A9J6R9C8"/>
<name>A0A9J6R9C8_9BACI</name>
<comment type="caution">
    <text evidence="2">The sequence shown here is derived from an EMBL/GenBank/DDBJ whole genome shotgun (WGS) entry which is preliminary data.</text>
</comment>